<protein>
    <recommendedName>
        <fullName evidence="13">Cation diffusion facilitator 1</fullName>
    </recommendedName>
</protein>
<evidence type="ECO:0000256" key="1">
    <source>
        <dbReference type="ARBA" id="ARBA00004141"/>
    </source>
</evidence>
<dbReference type="SUPFAM" id="SSF161111">
    <property type="entry name" value="Cation efflux protein transmembrane domain-like"/>
    <property type="match status" value="1"/>
</dbReference>
<dbReference type="PANTHER" id="PTHR43840">
    <property type="entry name" value="MITOCHONDRIAL METAL TRANSPORTER 1-RELATED"/>
    <property type="match status" value="1"/>
</dbReference>
<feature type="transmembrane region" description="Helical" evidence="8">
    <location>
        <begin position="346"/>
        <end position="366"/>
    </location>
</feature>
<feature type="transmembrane region" description="Helical" evidence="8">
    <location>
        <begin position="386"/>
        <end position="408"/>
    </location>
</feature>
<feature type="region of interest" description="Disordered" evidence="7">
    <location>
        <begin position="1"/>
        <end position="85"/>
    </location>
</feature>
<dbReference type="Pfam" id="PF16916">
    <property type="entry name" value="ZT_dimer"/>
    <property type="match status" value="1"/>
</dbReference>
<dbReference type="InterPro" id="IPR027469">
    <property type="entry name" value="Cation_efflux_TMD_sf"/>
</dbReference>
<feature type="transmembrane region" description="Helical" evidence="8">
    <location>
        <begin position="277"/>
        <end position="298"/>
    </location>
</feature>
<evidence type="ECO:0000313" key="11">
    <source>
        <dbReference type="EMBL" id="CAK7226536.1"/>
    </source>
</evidence>
<dbReference type="InterPro" id="IPR027470">
    <property type="entry name" value="Cation_efflux_CTD"/>
</dbReference>
<evidence type="ECO:0000256" key="2">
    <source>
        <dbReference type="ARBA" id="ARBA00022448"/>
    </source>
</evidence>
<proteinExistence type="predicted"/>
<evidence type="ECO:0000256" key="4">
    <source>
        <dbReference type="ARBA" id="ARBA00022989"/>
    </source>
</evidence>
<dbReference type="SUPFAM" id="SSF160240">
    <property type="entry name" value="Cation efflux protein cytoplasmic domain-like"/>
    <property type="match status" value="1"/>
</dbReference>
<feature type="transmembrane region" description="Helical" evidence="8">
    <location>
        <begin position="454"/>
        <end position="480"/>
    </location>
</feature>
<comment type="subcellular location">
    <subcellularLocation>
        <location evidence="1">Membrane</location>
        <topology evidence="1">Multi-pass membrane protein</topology>
    </subcellularLocation>
</comment>
<keyword evidence="3 8" id="KW-0812">Transmembrane</keyword>
<dbReference type="EMBL" id="CAWUHC010000060">
    <property type="protein sequence ID" value="CAK7226536.1"/>
    <property type="molecule type" value="Genomic_DNA"/>
</dbReference>
<evidence type="ECO:0008006" key="13">
    <source>
        <dbReference type="Google" id="ProtNLM"/>
    </source>
</evidence>
<reference evidence="11 12" key="1">
    <citation type="submission" date="2024-01" db="EMBL/GenBank/DDBJ databases">
        <authorList>
            <person name="Allen C."/>
            <person name="Tagirdzhanova G."/>
        </authorList>
    </citation>
    <scope>NUCLEOTIDE SEQUENCE [LARGE SCALE GENOMIC DNA]</scope>
</reference>
<dbReference type="Gene3D" id="1.20.1510.10">
    <property type="entry name" value="Cation efflux protein transmembrane domain"/>
    <property type="match status" value="1"/>
</dbReference>
<keyword evidence="12" id="KW-1185">Reference proteome</keyword>
<accession>A0ABP0C5M9</accession>
<evidence type="ECO:0000256" key="5">
    <source>
        <dbReference type="ARBA" id="ARBA00023136"/>
    </source>
</evidence>
<name>A0ABP0C5M9_9PEZI</name>
<keyword evidence="4 8" id="KW-1133">Transmembrane helix</keyword>
<dbReference type="Pfam" id="PF01545">
    <property type="entry name" value="Cation_efflux"/>
    <property type="match status" value="1"/>
</dbReference>
<keyword evidence="5 8" id="KW-0472">Membrane</keyword>
<dbReference type="InterPro" id="IPR050291">
    <property type="entry name" value="CDF_Transporter"/>
</dbReference>
<evidence type="ECO:0000259" key="9">
    <source>
        <dbReference type="Pfam" id="PF01545"/>
    </source>
</evidence>
<comment type="caution">
    <text evidence="11">The sequence shown here is derived from an EMBL/GenBank/DDBJ whole genome shotgun (WGS) entry which is preliminary data.</text>
</comment>
<evidence type="ECO:0000256" key="7">
    <source>
        <dbReference type="SAM" id="MobiDB-lite"/>
    </source>
</evidence>
<organism evidence="11 12">
    <name type="scientific">Sporothrix bragantina</name>
    <dbReference type="NCBI Taxonomy" id="671064"/>
    <lineage>
        <taxon>Eukaryota</taxon>
        <taxon>Fungi</taxon>
        <taxon>Dikarya</taxon>
        <taxon>Ascomycota</taxon>
        <taxon>Pezizomycotina</taxon>
        <taxon>Sordariomycetes</taxon>
        <taxon>Sordariomycetidae</taxon>
        <taxon>Ophiostomatales</taxon>
        <taxon>Ophiostomataceae</taxon>
        <taxon>Sporothrix</taxon>
    </lineage>
</organism>
<feature type="domain" description="Cation efflux protein cytoplasmic" evidence="10">
    <location>
        <begin position="494"/>
        <end position="556"/>
    </location>
</feature>
<feature type="domain" description="Cation efflux protein transmembrane" evidence="9">
    <location>
        <begin position="282"/>
        <end position="472"/>
    </location>
</feature>
<evidence type="ECO:0000256" key="3">
    <source>
        <dbReference type="ARBA" id="ARBA00022692"/>
    </source>
</evidence>
<evidence type="ECO:0000313" key="12">
    <source>
        <dbReference type="Proteomes" id="UP001642406"/>
    </source>
</evidence>
<evidence type="ECO:0000259" key="10">
    <source>
        <dbReference type="Pfam" id="PF16916"/>
    </source>
</evidence>
<sequence>MDPDLSASITKHPHPFRLEHSAPASRSSSRTPGTPSASAADRDRLDRSNSSQIAGATPTPGSGDGLDNACSTGVEFKPEDDDATAAVERHQATNLQSPSGLSGNSSQTAGRVTDIEGQTAAGPGGAGRLPRVFAENDPYGLSSAYKTDLELEQIQSTVTYRRINRAGSSSSGSGSDGGQVGNNGRPNIEGMGSGGAMSSTGRTANKGLLARCLPASFSIPSFSIPLPYAARRAVQKRKLQGFYKSQNARIENMLKSVEEHQAEARQEQGDDQLRYRIAVYGSFVANLILAGLQVYGAVSSGSLSLFTTMADAIFDPLSNVTLIVTNRAVKRVDPARFPSGKARLETVGNIVFCFLMTAVSFILIAFSVRELAEGRSPDEAATNRFHLPSVLAVAIAFATKFALFLYTWALKDRYSQVYILWQDHRNDLLINGFGLLTSVGGSKLIWWIDPAGAILLGVIVSTIWLRTAFTEFMLLVGVVASVETQQLITYVCVTHSPAVQQIDTVRVYHSGPRLIAEVDVVMPQDATLGETHDVAEELQSKLECLPDIERAYVHVDYETTHKPEHAFKKDL</sequence>
<dbReference type="InterPro" id="IPR036837">
    <property type="entry name" value="Cation_efflux_CTD_sf"/>
</dbReference>
<dbReference type="PANTHER" id="PTHR43840:SF12">
    <property type="entry name" value="CATION DIFFUSION FACILITATOR 1 (AFU_ORTHOLOGUE AFUA_1G14440)"/>
    <property type="match status" value="1"/>
</dbReference>
<gene>
    <name evidence="11" type="ORF">SBRCBS47491_006264</name>
</gene>
<keyword evidence="2" id="KW-0813">Transport</keyword>
<dbReference type="InterPro" id="IPR058533">
    <property type="entry name" value="Cation_efflux_TM"/>
</dbReference>
<feature type="region of interest" description="Disordered" evidence="7">
    <location>
        <begin position="165"/>
        <end position="199"/>
    </location>
</feature>
<feature type="compositionally biased region" description="Low complexity" evidence="7">
    <location>
        <begin position="21"/>
        <end position="39"/>
    </location>
</feature>
<dbReference type="Gene3D" id="3.30.70.1350">
    <property type="entry name" value="Cation efflux protein, cytoplasmic domain"/>
    <property type="match status" value="1"/>
</dbReference>
<dbReference type="Proteomes" id="UP001642406">
    <property type="component" value="Unassembled WGS sequence"/>
</dbReference>
<evidence type="ECO:0000256" key="8">
    <source>
        <dbReference type="SAM" id="Phobius"/>
    </source>
</evidence>
<evidence type="ECO:0000256" key="6">
    <source>
        <dbReference type="SAM" id="Coils"/>
    </source>
</evidence>
<feature type="coiled-coil region" evidence="6">
    <location>
        <begin position="243"/>
        <end position="270"/>
    </location>
</feature>
<keyword evidence="6" id="KW-0175">Coiled coil</keyword>